<dbReference type="GO" id="GO:0005524">
    <property type="term" value="F:ATP binding"/>
    <property type="evidence" value="ECO:0007669"/>
    <property type="project" value="UniProtKB-KW"/>
</dbReference>
<dbReference type="InterPro" id="IPR058031">
    <property type="entry name" value="AAA_lid_NorR"/>
</dbReference>
<dbReference type="GO" id="GO:0006355">
    <property type="term" value="P:regulation of DNA-templated transcription"/>
    <property type="evidence" value="ECO:0007669"/>
    <property type="project" value="InterPro"/>
</dbReference>
<organism evidence="6">
    <name type="scientific">human gut metagenome</name>
    <dbReference type="NCBI Taxonomy" id="408170"/>
    <lineage>
        <taxon>unclassified sequences</taxon>
        <taxon>metagenomes</taxon>
        <taxon>organismal metagenomes</taxon>
    </lineage>
</organism>
<keyword evidence="1" id="KW-0547">Nucleotide-binding</keyword>
<dbReference type="Gene3D" id="1.10.10.60">
    <property type="entry name" value="Homeodomain-like"/>
    <property type="match status" value="1"/>
</dbReference>
<sequence length="125" mass="14782">MLLLLADYFLQRYTHKYKKEINGLSREAKQKLMRYHWPGNVRELQHAIERAIILSDSPLLKPANFMLQPQPEKRVNTDEILNLEQLERNAIERAMKRSEGNLSRAAEYLGITRYALYRKLEKLGL</sequence>
<comment type="caution">
    <text evidence="6">The sequence shown here is derived from an EMBL/GenBank/DDBJ whole genome shotgun (WGS) entry which is preliminary data.</text>
</comment>
<evidence type="ECO:0000256" key="1">
    <source>
        <dbReference type="ARBA" id="ARBA00022741"/>
    </source>
</evidence>
<evidence type="ECO:0000259" key="5">
    <source>
        <dbReference type="PROSITE" id="PS50045"/>
    </source>
</evidence>
<keyword evidence="3" id="KW-0805">Transcription regulation</keyword>
<dbReference type="PANTHER" id="PTHR32071:SF113">
    <property type="entry name" value="ALGINATE BIOSYNTHESIS TRANSCRIPTIONAL REGULATORY PROTEIN ALGB"/>
    <property type="match status" value="1"/>
</dbReference>
<dbReference type="PANTHER" id="PTHR32071">
    <property type="entry name" value="TRANSCRIPTIONAL REGULATORY PROTEIN"/>
    <property type="match status" value="1"/>
</dbReference>
<evidence type="ECO:0000313" key="6">
    <source>
        <dbReference type="EMBL" id="EKC43800.1"/>
    </source>
</evidence>
<gene>
    <name evidence="6" type="ORF">LEA_20961</name>
</gene>
<proteinExistence type="predicted"/>
<dbReference type="InterPro" id="IPR002078">
    <property type="entry name" value="Sigma_54_int"/>
</dbReference>
<keyword evidence="2" id="KW-0067">ATP-binding</keyword>
<dbReference type="Pfam" id="PF25601">
    <property type="entry name" value="AAA_lid_14"/>
    <property type="match status" value="1"/>
</dbReference>
<dbReference type="AlphaFoldDB" id="K1RQE2"/>
<dbReference type="InterPro" id="IPR025944">
    <property type="entry name" value="Sigma_54_int_dom_CS"/>
</dbReference>
<protein>
    <submittedName>
        <fullName evidence="6">Two-component system response regulator</fullName>
    </submittedName>
</protein>
<name>K1RQE2_9ZZZZ</name>
<dbReference type="Pfam" id="PF02954">
    <property type="entry name" value="HTH_8"/>
    <property type="match status" value="1"/>
</dbReference>
<evidence type="ECO:0000256" key="3">
    <source>
        <dbReference type="ARBA" id="ARBA00023015"/>
    </source>
</evidence>
<dbReference type="EMBL" id="AJWY01014420">
    <property type="protein sequence ID" value="EKC43800.1"/>
    <property type="molecule type" value="Genomic_DNA"/>
</dbReference>
<dbReference type="GO" id="GO:0043565">
    <property type="term" value="F:sequence-specific DNA binding"/>
    <property type="evidence" value="ECO:0007669"/>
    <property type="project" value="InterPro"/>
</dbReference>
<dbReference type="InterPro" id="IPR009057">
    <property type="entry name" value="Homeodomain-like_sf"/>
</dbReference>
<accession>K1RQE2</accession>
<keyword evidence="4" id="KW-0804">Transcription</keyword>
<dbReference type="PROSITE" id="PS00688">
    <property type="entry name" value="SIGMA54_INTERACT_3"/>
    <property type="match status" value="1"/>
</dbReference>
<dbReference type="SUPFAM" id="SSF46689">
    <property type="entry name" value="Homeodomain-like"/>
    <property type="match status" value="1"/>
</dbReference>
<dbReference type="PRINTS" id="PR01590">
    <property type="entry name" value="HTHFIS"/>
</dbReference>
<dbReference type="PROSITE" id="PS50045">
    <property type="entry name" value="SIGMA54_INTERACT_4"/>
    <property type="match status" value="1"/>
</dbReference>
<dbReference type="Gene3D" id="1.10.8.60">
    <property type="match status" value="1"/>
</dbReference>
<reference evidence="6" key="1">
    <citation type="journal article" date="2013" name="Environ. Microbiol.">
        <title>Microbiota from the distal guts of lean and obese adolescents exhibit partial functional redundancy besides clear differences in community structure.</title>
        <authorList>
            <person name="Ferrer M."/>
            <person name="Ruiz A."/>
            <person name="Lanza F."/>
            <person name="Haange S.B."/>
            <person name="Oberbach A."/>
            <person name="Till H."/>
            <person name="Bargiela R."/>
            <person name="Campoy C."/>
            <person name="Segura M.T."/>
            <person name="Richter M."/>
            <person name="von Bergen M."/>
            <person name="Seifert J."/>
            <person name="Suarez A."/>
        </authorList>
    </citation>
    <scope>NUCLEOTIDE SEQUENCE</scope>
</reference>
<evidence type="ECO:0000256" key="4">
    <source>
        <dbReference type="ARBA" id="ARBA00023163"/>
    </source>
</evidence>
<evidence type="ECO:0000256" key="2">
    <source>
        <dbReference type="ARBA" id="ARBA00022840"/>
    </source>
</evidence>
<dbReference type="InterPro" id="IPR002197">
    <property type="entry name" value="HTH_Fis"/>
</dbReference>
<feature type="domain" description="Sigma-54 factor interaction" evidence="5">
    <location>
        <begin position="1"/>
        <end position="53"/>
    </location>
</feature>